<evidence type="ECO:0000259" key="1">
    <source>
        <dbReference type="Pfam" id="PF13649"/>
    </source>
</evidence>
<reference evidence="3" key="1">
    <citation type="journal article" date="2017" name="Genome Biol.">
        <title>Comparative genomics reveals high biological diversity and specific adaptations in the industrially and medically important fungal genus Aspergillus.</title>
        <authorList>
            <person name="de Vries R.P."/>
            <person name="Riley R."/>
            <person name="Wiebenga A."/>
            <person name="Aguilar-Osorio G."/>
            <person name="Amillis S."/>
            <person name="Uchima C.A."/>
            <person name="Anderluh G."/>
            <person name="Asadollahi M."/>
            <person name="Askin M."/>
            <person name="Barry K."/>
            <person name="Battaglia E."/>
            <person name="Bayram O."/>
            <person name="Benocci T."/>
            <person name="Braus-Stromeyer S.A."/>
            <person name="Caldana C."/>
            <person name="Canovas D."/>
            <person name="Cerqueira G.C."/>
            <person name="Chen F."/>
            <person name="Chen W."/>
            <person name="Choi C."/>
            <person name="Clum A."/>
            <person name="Dos Santos R.A."/>
            <person name="Damasio A.R."/>
            <person name="Diallinas G."/>
            <person name="Emri T."/>
            <person name="Fekete E."/>
            <person name="Flipphi M."/>
            <person name="Freyberg S."/>
            <person name="Gallo A."/>
            <person name="Gournas C."/>
            <person name="Habgood R."/>
            <person name="Hainaut M."/>
            <person name="Harispe M.L."/>
            <person name="Henrissat B."/>
            <person name="Hilden K.S."/>
            <person name="Hope R."/>
            <person name="Hossain A."/>
            <person name="Karabika E."/>
            <person name="Karaffa L."/>
            <person name="Karanyi Z."/>
            <person name="Krasevec N."/>
            <person name="Kuo A."/>
            <person name="Kusch H."/>
            <person name="LaButti K."/>
            <person name="Lagendijk E.L."/>
            <person name="Lapidus A."/>
            <person name="Levasseur A."/>
            <person name="Lindquist E."/>
            <person name="Lipzen A."/>
            <person name="Logrieco A.F."/>
            <person name="MacCabe A."/>
            <person name="Maekelae M.R."/>
            <person name="Malavazi I."/>
            <person name="Melin P."/>
            <person name="Meyer V."/>
            <person name="Mielnichuk N."/>
            <person name="Miskei M."/>
            <person name="Molnar A.P."/>
            <person name="Mule G."/>
            <person name="Ngan C.Y."/>
            <person name="Orejas M."/>
            <person name="Orosz E."/>
            <person name="Ouedraogo J.P."/>
            <person name="Overkamp K.M."/>
            <person name="Park H.-S."/>
            <person name="Perrone G."/>
            <person name="Piumi F."/>
            <person name="Punt P.J."/>
            <person name="Ram A.F."/>
            <person name="Ramon A."/>
            <person name="Rauscher S."/>
            <person name="Record E."/>
            <person name="Riano-Pachon D.M."/>
            <person name="Robert V."/>
            <person name="Roehrig J."/>
            <person name="Ruller R."/>
            <person name="Salamov A."/>
            <person name="Salih N.S."/>
            <person name="Samson R.A."/>
            <person name="Sandor E."/>
            <person name="Sanguinetti M."/>
            <person name="Schuetze T."/>
            <person name="Sepcic K."/>
            <person name="Shelest E."/>
            <person name="Sherlock G."/>
            <person name="Sophianopoulou V."/>
            <person name="Squina F.M."/>
            <person name="Sun H."/>
            <person name="Susca A."/>
            <person name="Todd R.B."/>
            <person name="Tsang A."/>
            <person name="Unkles S.E."/>
            <person name="van de Wiele N."/>
            <person name="van Rossen-Uffink D."/>
            <person name="Oliveira J.V."/>
            <person name="Vesth T.C."/>
            <person name="Visser J."/>
            <person name="Yu J.-H."/>
            <person name="Zhou M."/>
            <person name="Andersen M.R."/>
            <person name="Archer D.B."/>
            <person name="Baker S.E."/>
            <person name="Benoit I."/>
            <person name="Brakhage A.A."/>
            <person name="Braus G.H."/>
            <person name="Fischer R."/>
            <person name="Frisvad J.C."/>
            <person name="Goldman G.H."/>
            <person name="Houbraken J."/>
            <person name="Oakley B."/>
            <person name="Pocsi I."/>
            <person name="Scazzocchio C."/>
            <person name="Seiboth B."/>
            <person name="vanKuyk P.A."/>
            <person name="Wortman J."/>
            <person name="Dyer P.S."/>
            <person name="Grigoriev I.V."/>
        </authorList>
    </citation>
    <scope>NUCLEOTIDE SEQUENCE [LARGE SCALE GENOMIC DNA]</scope>
    <source>
        <strain evidence="3">CBS 506.65</strain>
    </source>
</reference>
<evidence type="ECO:0000313" key="2">
    <source>
        <dbReference type="EMBL" id="OJJ46741.1"/>
    </source>
</evidence>
<dbReference type="Proteomes" id="UP000184188">
    <property type="component" value="Unassembled WGS sequence"/>
</dbReference>
<keyword evidence="3" id="KW-1185">Reference proteome</keyword>
<dbReference type="GeneID" id="34615826"/>
<dbReference type="RefSeq" id="XP_022581251.1">
    <property type="nucleotide sequence ID" value="XM_022729362.1"/>
</dbReference>
<dbReference type="SUPFAM" id="SSF53335">
    <property type="entry name" value="S-adenosyl-L-methionine-dependent methyltransferases"/>
    <property type="match status" value="1"/>
</dbReference>
<dbReference type="VEuPathDB" id="FungiDB:ASPZODRAFT_66224"/>
<dbReference type="AlphaFoldDB" id="A0A1L9SHY7"/>
<dbReference type="InterPro" id="IPR041698">
    <property type="entry name" value="Methyltransf_25"/>
</dbReference>
<dbReference type="Pfam" id="PF13649">
    <property type="entry name" value="Methyltransf_25"/>
    <property type="match status" value="1"/>
</dbReference>
<feature type="domain" description="Methyltransferase" evidence="1">
    <location>
        <begin position="45"/>
        <end position="147"/>
    </location>
</feature>
<protein>
    <recommendedName>
        <fullName evidence="1">Methyltransferase domain-containing protein</fullName>
    </recommendedName>
</protein>
<evidence type="ECO:0000313" key="3">
    <source>
        <dbReference type="Proteomes" id="UP000184188"/>
    </source>
</evidence>
<proteinExistence type="predicted"/>
<gene>
    <name evidence="2" type="ORF">ASPZODRAFT_66224</name>
</gene>
<accession>A0A1L9SHY7</accession>
<name>A0A1L9SHY7_9EURO</name>
<dbReference type="EMBL" id="KV878342">
    <property type="protein sequence ID" value="OJJ46741.1"/>
    <property type="molecule type" value="Genomic_DNA"/>
</dbReference>
<sequence>MEAIFKNDDFVEQYKVGERLTGSFALDLIQRSGIVNESTQDPLVVLDNACGTGIVSSTLNRLLSENAKVNWQLTCGDFSQTMLDYTKSRIDEEGWPNAQVKIVDAQETGLPTAHYTHIFTNFGLPICKRSDAQLGVIESVRMLRPGGLLGFTTWKRLDWVLLIKGVLESTPEKLYFPDVPEFLAIMQNGNWNDEAWIRSHLQDRGCEDIKVEAATKCLLTNIHDFFKSAMMLFPMAIRHFWTEEQLDKYEEYAKNAVWKYLDDKYGPDELVETEYTAIVSTCRKSSD</sequence>
<dbReference type="OrthoDB" id="2013972at2759"/>
<organism evidence="2 3">
    <name type="scientific">Penicilliopsis zonata CBS 506.65</name>
    <dbReference type="NCBI Taxonomy" id="1073090"/>
    <lineage>
        <taxon>Eukaryota</taxon>
        <taxon>Fungi</taxon>
        <taxon>Dikarya</taxon>
        <taxon>Ascomycota</taxon>
        <taxon>Pezizomycotina</taxon>
        <taxon>Eurotiomycetes</taxon>
        <taxon>Eurotiomycetidae</taxon>
        <taxon>Eurotiales</taxon>
        <taxon>Aspergillaceae</taxon>
        <taxon>Penicilliopsis</taxon>
    </lineage>
</organism>
<dbReference type="CDD" id="cd02440">
    <property type="entry name" value="AdoMet_MTases"/>
    <property type="match status" value="1"/>
</dbReference>
<dbReference type="InterPro" id="IPR029063">
    <property type="entry name" value="SAM-dependent_MTases_sf"/>
</dbReference>
<dbReference type="Gene3D" id="3.40.50.150">
    <property type="entry name" value="Vaccinia Virus protein VP39"/>
    <property type="match status" value="1"/>
</dbReference>